<evidence type="ECO:0008006" key="9">
    <source>
        <dbReference type="Google" id="ProtNLM"/>
    </source>
</evidence>
<evidence type="ECO:0000256" key="6">
    <source>
        <dbReference type="SAM" id="Phobius"/>
    </source>
</evidence>
<keyword evidence="4 6" id="KW-0472">Membrane</keyword>
<evidence type="ECO:0000256" key="2">
    <source>
        <dbReference type="ARBA" id="ARBA00022692"/>
    </source>
</evidence>
<proteinExistence type="predicted"/>
<comment type="subcellular location">
    <subcellularLocation>
        <location evidence="1">Membrane</location>
        <topology evidence="1">Multi-pass membrane protein</topology>
    </subcellularLocation>
</comment>
<dbReference type="InterPro" id="IPR002523">
    <property type="entry name" value="MgTranspt_CorA/ZnTranspt_ZntB"/>
</dbReference>
<comment type="caution">
    <text evidence="7">The sequence shown here is derived from an EMBL/GenBank/DDBJ whole genome shotgun (WGS) entry which is preliminary data.</text>
</comment>
<dbReference type="AlphaFoldDB" id="A0AA37L490"/>
<dbReference type="InterPro" id="IPR050829">
    <property type="entry name" value="CorA_MIT"/>
</dbReference>
<dbReference type="InterPro" id="IPR045863">
    <property type="entry name" value="CorA_TM1_TM2"/>
</dbReference>
<evidence type="ECO:0000256" key="1">
    <source>
        <dbReference type="ARBA" id="ARBA00004141"/>
    </source>
</evidence>
<feature type="compositionally biased region" description="Polar residues" evidence="5">
    <location>
        <begin position="101"/>
        <end position="125"/>
    </location>
</feature>
<evidence type="ECO:0000313" key="8">
    <source>
        <dbReference type="Proteomes" id="UP001055115"/>
    </source>
</evidence>
<gene>
    <name evidence="7" type="ORF">ColSpa_01763</name>
</gene>
<dbReference type="EMBL" id="BQXU01000003">
    <property type="protein sequence ID" value="GKT41582.1"/>
    <property type="molecule type" value="Genomic_DNA"/>
</dbReference>
<dbReference type="Gene3D" id="1.20.58.340">
    <property type="entry name" value="Magnesium transport protein CorA, transmembrane region"/>
    <property type="match status" value="1"/>
</dbReference>
<dbReference type="GO" id="GO:0016020">
    <property type="term" value="C:membrane"/>
    <property type="evidence" value="ECO:0007669"/>
    <property type="project" value="UniProtKB-SubCell"/>
</dbReference>
<feature type="transmembrane region" description="Helical" evidence="6">
    <location>
        <begin position="397"/>
        <end position="421"/>
    </location>
</feature>
<dbReference type="PANTHER" id="PTHR47685:SF1">
    <property type="entry name" value="MAGNESIUM TRANSPORT PROTEIN CORA"/>
    <property type="match status" value="1"/>
</dbReference>
<dbReference type="PANTHER" id="PTHR47685">
    <property type="entry name" value="MAGNESIUM TRANSPORT PROTEIN CORA"/>
    <property type="match status" value="1"/>
</dbReference>
<dbReference type="SUPFAM" id="SSF144083">
    <property type="entry name" value="Magnesium transport protein CorA, transmembrane region"/>
    <property type="match status" value="1"/>
</dbReference>
<feature type="region of interest" description="Disordered" evidence="5">
    <location>
        <begin position="254"/>
        <end position="288"/>
    </location>
</feature>
<feature type="region of interest" description="Disordered" evidence="5">
    <location>
        <begin position="95"/>
        <end position="139"/>
    </location>
</feature>
<feature type="compositionally biased region" description="Acidic residues" evidence="5">
    <location>
        <begin position="127"/>
        <end position="139"/>
    </location>
</feature>
<dbReference type="GeneID" id="73322565"/>
<accession>A0AA37L490</accession>
<dbReference type="RefSeq" id="XP_049123932.1">
    <property type="nucleotide sequence ID" value="XM_049267975.1"/>
</dbReference>
<dbReference type="Proteomes" id="UP001055115">
    <property type="component" value="Unassembled WGS sequence"/>
</dbReference>
<dbReference type="GO" id="GO:0046873">
    <property type="term" value="F:metal ion transmembrane transporter activity"/>
    <property type="evidence" value="ECO:0007669"/>
    <property type="project" value="InterPro"/>
</dbReference>
<sequence length="539" mass="63242">MYLPFLHFDTYIDILRRRNFIKHRMQHGRARPVPREIAELDSAELRMIWEYIGYDPPLNYRRTLDQFAYPSLRDTWARDDDQMLYKLTKDRTSNGMDREQMSLQRRQTVGSTWSPAEKLTPSSTGLLEEDTPDTDDDDEDLEEVIKDGKVLMVDQLWLWAIDTTTLSTFFNRRESKPKEGPLFQQADLRNSVYNELNGDLTGRCENSLDLAAFIVLHAITVLLDRASHPDLEVFRIFEEAISMLHFRMQTFKDVGGSDSDSDSNRPESIKKRHKRELEEAERENRENTSALMELRDLEDELKSLERLFEAQEVVVRNMKSIFEGEDLKHLTRNGQMYLEESLSKVDEYKSQTMEMLKRVDTTRADYEKLLEMVQRKAQVDEVRWSRLQTELASSQNLSVMIFTTFTVIFLPLSFFTSLFGMNTVEWEHQLPTISFIGAVSLPLSVFIIATALVAAFSSRVQGFVRIGYKGGRKVLEALGSGVKKVVPRKKREKRRVNKLEREERRTRRRDRGYDFWQNVRRERASEYRIPEVNRNKTKV</sequence>
<organism evidence="7 8">
    <name type="scientific">Colletotrichum spaethianum</name>
    <dbReference type="NCBI Taxonomy" id="700344"/>
    <lineage>
        <taxon>Eukaryota</taxon>
        <taxon>Fungi</taxon>
        <taxon>Dikarya</taxon>
        <taxon>Ascomycota</taxon>
        <taxon>Pezizomycotina</taxon>
        <taxon>Sordariomycetes</taxon>
        <taxon>Hypocreomycetidae</taxon>
        <taxon>Glomerellales</taxon>
        <taxon>Glomerellaceae</taxon>
        <taxon>Colletotrichum</taxon>
        <taxon>Colletotrichum spaethianum species complex</taxon>
    </lineage>
</organism>
<evidence type="ECO:0000313" key="7">
    <source>
        <dbReference type="EMBL" id="GKT41582.1"/>
    </source>
</evidence>
<name>A0AA37L490_9PEZI</name>
<dbReference type="Pfam" id="PF01544">
    <property type="entry name" value="CorA"/>
    <property type="match status" value="1"/>
</dbReference>
<evidence type="ECO:0000256" key="5">
    <source>
        <dbReference type="SAM" id="MobiDB-lite"/>
    </source>
</evidence>
<keyword evidence="2 6" id="KW-0812">Transmembrane</keyword>
<evidence type="ECO:0000256" key="4">
    <source>
        <dbReference type="ARBA" id="ARBA00023136"/>
    </source>
</evidence>
<protein>
    <recommendedName>
        <fullName evidence="9">Ankyrin repeat protein</fullName>
    </recommendedName>
</protein>
<reference evidence="7 8" key="1">
    <citation type="submission" date="2022-03" db="EMBL/GenBank/DDBJ databases">
        <title>Genome data of Colletotrichum spp.</title>
        <authorList>
            <person name="Utami Y.D."/>
            <person name="Hiruma K."/>
        </authorList>
    </citation>
    <scope>NUCLEOTIDE SEQUENCE [LARGE SCALE GENOMIC DNA]</scope>
    <source>
        <strain evidence="7 8">MAFF 239500</strain>
    </source>
</reference>
<keyword evidence="8" id="KW-1185">Reference proteome</keyword>
<evidence type="ECO:0000256" key="3">
    <source>
        <dbReference type="ARBA" id="ARBA00022989"/>
    </source>
</evidence>
<feature type="transmembrane region" description="Helical" evidence="6">
    <location>
        <begin position="433"/>
        <end position="456"/>
    </location>
</feature>
<keyword evidence="3 6" id="KW-1133">Transmembrane helix</keyword>